<evidence type="ECO:0000313" key="3">
    <source>
        <dbReference type="Proteomes" id="UP000317496"/>
    </source>
</evidence>
<gene>
    <name evidence="2" type="ORF">FNB15_17805</name>
</gene>
<proteinExistence type="predicted"/>
<dbReference type="KEGG" id="fer:FNB15_17805"/>
<protein>
    <submittedName>
        <fullName evidence="2">Uncharacterized protein</fullName>
    </submittedName>
</protein>
<dbReference type="EMBL" id="CP041636">
    <property type="protein sequence ID" value="QDO99009.1"/>
    <property type="molecule type" value="Genomic_DNA"/>
</dbReference>
<dbReference type="Proteomes" id="UP000317496">
    <property type="component" value="Chromosome"/>
</dbReference>
<keyword evidence="3" id="KW-1185">Reference proteome</keyword>
<name>A0A516H5D5_9PROT</name>
<organism evidence="2 3">
    <name type="scientific">Ferrovibrio terrae</name>
    <dbReference type="NCBI Taxonomy" id="2594003"/>
    <lineage>
        <taxon>Bacteria</taxon>
        <taxon>Pseudomonadati</taxon>
        <taxon>Pseudomonadota</taxon>
        <taxon>Alphaproteobacteria</taxon>
        <taxon>Rhodospirillales</taxon>
        <taxon>Rhodospirillaceae</taxon>
        <taxon>Ferrovibrio</taxon>
    </lineage>
</organism>
<reference evidence="2 3" key="1">
    <citation type="submission" date="2019-07" db="EMBL/GenBank/DDBJ databases">
        <title>Genome sequencing for Ferrovibrio sp. K5.</title>
        <authorList>
            <person name="Park S.-J."/>
        </authorList>
    </citation>
    <scope>NUCLEOTIDE SEQUENCE [LARGE SCALE GENOMIC DNA]</scope>
    <source>
        <strain evidence="2 3">K5</strain>
    </source>
</reference>
<keyword evidence="1" id="KW-0175">Coiled coil</keyword>
<evidence type="ECO:0000313" key="2">
    <source>
        <dbReference type="EMBL" id="QDO99009.1"/>
    </source>
</evidence>
<feature type="coiled-coil region" evidence="1">
    <location>
        <begin position="41"/>
        <end position="82"/>
    </location>
</feature>
<dbReference type="AlphaFoldDB" id="A0A516H5D5"/>
<dbReference type="RefSeq" id="WP_144258005.1">
    <property type="nucleotide sequence ID" value="NZ_CP041636.1"/>
</dbReference>
<evidence type="ECO:0000256" key="1">
    <source>
        <dbReference type="SAM" id="Coils"/>
    </source>
</evidence>
<accession>A0A516H5D5</accession>
<sequence length="185" mass="20933">MDVVDIVSALLPSLLMFFAVSLGANNLERYVFNYARGRFQLDRLVSEADQLRTRLSDIRVDYDKLQEDKATLELRLSEKQNAYGAMMAREVEFSDARNMVIYEVGSPKPHETGWYVKLIGPEMHEMFSGPGSSVAAFPGRRTARVVMWGLPDEQAVRLRSKKIFGALSEVMLIRPFNGKIRLGDA</sequence>